<dbReference type="PANTHER" id="PTHR36303">
    <property type="entry name" value="2',3'-CYCLIC-NUCLEOTIDE 2'-PHOSPHODIESTERASE"/>
    <property type="match status" value="1"/>
</dbReference>
<dbReference type="PIRSF" id="PIRSF004789">
    <property type="entry name" value="DR1281"/>
    <property type="match status" value="1"/>
</dbReference>
<dbReference type="InterPro" id="IPR005235">
    <property type="entry name" value="YmdB-like"/>
</dbReference>
<evidence type="ECO:0000313" key="1">
    <source>
        <dbReference type="EMBL" id="KAB0671790.1"/>
    </source>
</evidence>
<dbReference type="Gene3D" id="3.60.21.10">
    <property type="match status" value="1"/>
</dbReference>
<dbReference type="Proteomes" id="UP000798046">
    <property type="component" value="Unassembled WGS sequence"/>
</dbReference>
<evidence type="ECO:0000313" key="2">
    <source>
        <dbReference type="Proteomes" id="UP000798046"/>
    </source>
</evidence>
<accession>A0ABQ6TRZ5</accession>
<reference evidence="1 2" key="1">
    <citation type="journal article" date="2020" name="Microorganisms">
        <title>Description of Three Novel Members in the Family Geobacteraceae, Oryzomonas japonicum gen. nov., sp. nov., Oryzomonas sagensis sp. nov., and Oryzomonas ruber sp. nov.</title>
        <authorList>
            <person name="Xu Z."/>
            <person name="Masuda Y."/>
            <person name="Hayakawa C."/>
            <person name="Ushijima N."/>
            <person name="Kawano K."/>
            <person name="Shiratori Y."/>
            <person name="Senoo K."/>
            <person name="Itoh H."/>
        </authorList>
    </citation>
    <scope>NUCLEOTIDE SEQUENCE [LARGE SCALE GENOMIC DNA]</scope>
    <source>
        <strain evidence="1 2">Red100</strain>
    </source>
</reference>
<dbReference type="PANTHER" id="PTHR36303:SF1">
    <property type="entry name" value="2',3'-CYCLIC-NUCLEOTIDE 2'-PHOSPHODIESTERASE"/>
    <property type="match status" value="1"/>
</dbReference>
<protein>
    <submittedName>
        <fullName evidence="1">TIGR00282 family metallophosphoesterase</fullName>
    </submittedName>
</protein>
<organism evidence="1 2">
    <name type="scientific">Oryzomonas sagensis</name>
    <dbReference type="NCBI Taxonomy" id="2603857"/>
    <lineage>
        <taxon>Bacteria</taxon>
        <taxon>Pseudomonadati</taxon>
        <taxon>Thermodesulfobacteriota</taxon>
        <taxon>Desulfuromonadia</taxon>
        <taxon>Geobacterales</taxon>
        <taxon>Geobacteraceae</taxon>
        <taxon>Oryzomonas</taxon>
    </lineage>
</organism>
<proteinExistence type="predicted"/>
<keyword evidence="2" id="KW-1185">Reference proteome</keyword>
<dbReference type="Pfam" id="PF13277">
    <property type="entry name" value="YmdB"/>
    <property type="match status" value="1"/>
</dbReference>
<dbReference type="CDD" id="cd07382">
    <property type="entry name" value="MPP_DR1281"/>
    <property type="match status" value="1"/>
</dbReference>
<gene>
    <name evidence="1" type="ORF">F6V30_04205</name>
</gene>
<dbReference type="EMBL" id="VZRA01000001">
    <property type="protein sequence ID" value="KAB0671790.1"/>
    <property type="molecule type" value="Genomic_DNA"/>
</dbReference>
<name>A0ABQ6TRZ5_9BACT</name>
<comment type="caution">
    <text evidence="1">The sequence shown here is derived from an EMBL/GenBank/DDBJ whole genome shotgun (WGS) entry which is preliminary data.</text>
</comment>
<dbReference type="InterPro" id="IPR029052">
    <property type="entry name" value="Metallo-depent_PP-like"/>
</dbReference>
<dbReference type="NCBIfam" id="TIGR00282">
    <property type="entry name" value="TIGR00282 family metallophosphoesterase"/>
    <property type="match status" value="1"/>
</dbReference>
<dbReference type="SUPFAM" id="SSF56300">
    <property type="entry name" value="Metallo-dependent phosphatases"/>
    <property type="match status" value="1"/>
</dbReference>
<dbReference type="RefSeq" id="WP_151155249.1">
    <property type="nucleotide sequence ID" value="NZ_VZRA01000001.1"/>
</dbReference>
<sequence>MSIKILFIGDIIGKPGRQALSRELHRLVDRHAVDLIIANGENAAGGFGLTTETAKELFDTGVHCLTSGNHIWDKREQVPLVLADRRILRPANYGAEVPGTGSVVVTTPGGVKVGVLNLEGRVYMKNLECPFRVADREIELLRKETPLIFVDFHAEATSEKSALGWYLDGRVSAVVGTHTHVQTADERILPQGTAYLTDAGMTGSFDSVIGIGKEEAIRKFLTQLPVKFEIPKKDIRLNGVLVGIDPENGRALSIERITVGC</sequence>